<evidence type="ECO:0000259" key="6">
    <source>
        <dbReference type="PROSITE" id="PS51000"/>
    </source>
</evidence>
<evidence type="ECO:0000256" key="3">
    <source>
        <dbReference type="ARBA" id="ARBA00023015"/>
    </source>
</evidence>
<gene>
    <name evidence="7" type="primary">lacR</name>
    <name evidence="7" type="ORF">NCTC12967_00245</name>
</gene>
<dbReference type="InterPro" id="IPR050313">
    <property type="entry name" value="Carb_Metab_HTH_regulators"/>
</dbReference>
<evidence type="ECO:0000256" key="4">
    <source>
        <dbReference type="ARBA" id="ARBA00023163"/>
    </source>
</evidence>
<dbReference type="InterPro" id="IPR001034">
    <property type="entry name" value="DeoR_HTH"/>
</dbReference>
<dbReference type="Pfam" id="PF08220">
    <property type="entry name" value="HTH_DeoR"/>
    <property type="match status" value="1"/>
</dbReference>
<dbReference type="Gene3D" id="1.10.10.10">
    <property type="entry name" value="Winged helix-like DNA-binding domain superfamily/Winged helix DNA-binding domain"/>
    <property type="match status" value="1"/>
</dbReference>
<dbReference type="RefSeq" id="WP_061787319.1">
    <property type="nucleotide sequence ID" value="NZ_LR134406.1"/>
</dbReference>
<dbReference type="Proteomes" id="UP000273044">
    <property type="component" value="Chromosome"/>
</dbReference>
<dbReference type="InterPro" id="IPR037171">
    <property type="entry name" value="NagB/RpiA_transferase-like"/>
</dbReference>
<sequence length="262" mass="28818">MATTRRGRGSAAGQRQRQRAIQEFVSEAGSRTVEEIARFASVSAMTVYRDLGELERLGLLRRVKGVVTAAASNLQEASSRHRVGQDVDVKQRLGEAALEFVETGSAIMLDDSSTGLPLARLLSRRTPLTVITNYQPVARELEENPGIRLLMTGGEYLAWADALFGPMAVRAIRRMRADAVFMSASAITDGAAYHPTEEAAEVKRAMLASSSLRVLYVDHSKFDRRALHRVAPLTDYDVLILDRDTPEDRLAALPDGIRVVRV</sequence>
<evidence type="ECO:0000256" key="5">
    <source>
        <dbReference type="ARBA" id="ARBA00024937"/>
    </source>
</evidence>
<dbReference type="PANTHER" id="PTHR30363:SF4">
    <property type="entry name" value="GLYCEROL-3-PHOSPHATE REGULON REPRESSOR"/>
    <property type="match status" value="1"/>
</dbReference>
<keyword evidence="4" id="KW-0804">Transcription</keyword>
<dbReference type="AlphaFoldDB" id="A0A448MV15"/>
<protein>
    <recommendedName>
        <fullName evidence="1">Lactose phosphotransferase system repressor</fullName>
    </recommendedName>
</protein>
<keyword evidence="7" id="KW-0808">Transferase</keyword>
<dbReference type="GO" id="GO:0016740">
    <property type="term" value="F:transferase activity"/>
    <property type="evidence" value="ECO:0007669"/>
    <property type="project" value="UniProtKB-KW"/>
</dbReference>
<dbReference type="SUPFAM" id="SSF100950">
    <property type="entry name" value="NagB/RpiA/CoA transferase-like"/>
    <property type="match status" value="1"/>
</dbReference>
<evidence type="ECO:0000256" key="2">
    <source>
        <dbReference type="ARBA" id="ARBA00022491"/>
    </source>
</evidence>
<dbReference type="GO" id="GO:0003700">
    <property type="term" value="F:DNA-binding transcription factor activity"/>
    <property type="evidence" value="ECO:0007669"/>
    <property type="project" value="InterPro"/>
</dbReference>
<dbReference type="InterPro" id="IPR036388">
    <property type="entry name" value="WH-like_DNA-bd_sf"/>
</dbReference>
<reference evidence="7 8" key="1">
    <citation type="submission" date="2018-12" db="EMBL/GenBank/DDBJ databases">
        <authorList>
            <consortium name="Pathogen Informatics"/>
        </authorList>
    </citation>
    <scope>NUCLEOTIDE SEQUENCE [LARGE SCALE GENOMIC DNA]</scope>
    <source>
        <strain evidence="7 8">NCTC12967</strain>
    </source>
</reference>
<dbReference type="EMBL" id="LR134406">
    <property type="protein sequence ID" value="VEH68981.1"/>
    <property type="molecule type" value="Genomic_DNA"/>
</dbReference>
<comment type="function">
    <text evidence="5">Repressor of the lactose catabolism operon. Galactose-6-phosphate is the inducer.</text>
</comment>
<dbReference type="PANTHER" id="PTHR30363">
    <property type="entry name" value="HTH-TYPE TRANSCRIPTIONAL REGULATOR SRLR-RELATED"/>
    <property type="match status" value="1"/>
</dbReference>
<dbReference type="Pfam" id="PF00455">
    <property type="entry name" value="DeoRC"/>
    <property type="match status" value="1"/>
</dbReference>
<accession>A0A448MV15</accession>
<dbReference type="InterPro" id="IPR014036">
    <property type="entry name" value="DeoR-like_C"/>
</dbReference>
<dbReference type="SMART" id="SM01134">
    <property type="entry name" value="DeoRC"/>
    <property type="match status" value="1"/>
</dbReference>
<keyword evidence="3" id="KW-0805">Transcription regulation</keyword>
<keyword evidence="2" id="KW-0678">Repressor</keyword>
<evidence type="ECO:0000313" key="7">
    <source>
        <dbReference type="EMBL" id="VEH68981.1"/>
    </source>
</evidence>
<dbReference type="SMART" id="SM00420">
    <property type="entry name" value="HTH_DEOR"/>
    <property type="match status" value="1"/>
</dbReference>
<evidence type="ECO:0000313" key="8">
    <source>
        <dbReference type="Proteomes" id="UP000273044"/>
    </source>
</evidence>
<dbReference type="GeneID" id="64405744"/>
<dbReference type="SUPFAM" id="SSF46785">
    <property type="entry name" value="Winged helix' DNA-binding domain"/>
    <property type="match status" value="1"/>
</dbReference>
<dbReference type="InterPro" id="IPR036390">
    <property type="entry name" value="WH_DNA-bd_sf"/>
</dbReference>
<dbReference type="PROSITE" id="PS51000">
    <property type="entry name" value="HTH_DEOR_2"/>
    <property type="match status" value="1"/>
</dbReference>
<proteinExistence type="predicted"/>
<evidence type="ECO:0000256" key="1">
    <source>
        <dbReference type="ARBA" id="ARBA00021390"/>
    </source>
</evidence>
<organism evidence="7 8">
    <name type="scientific">Arachnia propionica</name>
    <dbReference type="NCBI Taxonomy" id="1750"/>
    <lineage>
        <taxon>Bacteria</taxon>
        <taxon>Bacillati</taxon>
        <taxon>Actinomycetota</taxon>
        <taxon>Actinomycetes</taxon>
        <taxon>Propionibacteriales</taxon>
        <taxon>Propionibacteriaceae</taxon>
        <taxon>Arachnia</taxon>
    </lineage>
</organism>
<keyword evidence="8" id="KW-1185">Reference proteome</keyword>
<feature type="domain" description="HTH deoR-type" evidence="6">
    <location>
        <begin position="14"/>
        <end position="69"/>
    </location>
</feature>
<name>A0A448MV15_9ACTN</name>